<dbReference type="FunFam" id="1.10.532.10:FF:000002">
    <property type="entry name" value="Signal transducer and activator of transcription"/>
    <property type="match status" value="1"/>
</dbReference>
<keyword evidence="6 12" id="KW-0727">SH2 domain</keyword>
<evidence type="ECO:0000256" key="13">
    <source>
        <dbReference type="RuleBase" id="RU046415"/>
    </source>
</evidence>
<evidence type="ECO:0000256" key="9">
    <source>
        <dbReference type="ARBA" id="ARBA00023159"/>
    </source>
</evidence>
<dbReference type="InterPro" id="IPR013799">
    <property type="entry name" value="STAT_TF_prot_interaction"/>
</dbReference>
<feature type="domain" description="SH2" evidence="15">
    <location>
        <begin position="604"/>
        <end position="699"/>
    </location>
</feature>
<dbReference type="Gene3D" id="1.20.1050.20">
    <property type="entry name" value="STAT transcription factor, all-alpha domain"/>
    <property type="match status" value="1"/>
</dbReference>
<dbReference type="Pfam" id="PF02864">
    <property type="entry name" value="STAT_bind"/>
    <property type="match status" value="1"/>
</dbReference>
<evidence type="ECO:0000313" key="17">
    <source>
        <dbReference type="Proteomes" id="UP000014500"/>
    </source>
</evidence>
<dbReference type="PhylomeDB" id="T1JJU0"/>
<evidence type="ECO:0000256" key="14">
    <source>
        <dbReference type="SAM" id="MobiDB-lite"/>
    </source>
</evidence>
<dbReference type="InterPro" id="IPR012345">
    <property type="entry name" value="STAT_TF_DNA-bd_N"/>
</dbReference>
<evidence type="ECO:0000256" key="6">
    <source>
        <dbReference type="ARBA" id="ARBA00022999"/>
    </source>
</evidence>
<dbReference type="EMBL" id="JH431714">
    <property type="status" value="NOT_ANNOTATED_CDS"/>
    <property type="molecule type" value="Genomic_DNA"/>
</dbReference>
<dbReference type="Gene3D" id="1.10.532.10">
    <property type="entry name" value="STAT transcription factor, N-terminal domain"/>
    <property type="match status" value="1"/>
</dbReference>
<dbReference type="AlphaFoldDB" id="T1JJU0"/>
<comment type="similarity">
    <text evidence="3 13">Belongs to the transcription factor STAT family.</text>
</comment>
<evidence type="ECO:0000256" key="10">
    <source>
        <dbReference type="ARBA" id="ARBA00023163"/>
    </source>
</evidence>
<evidence type="ECO:0000256" key="1">
    <source>
        <dbReference type="ARBA" id="ARBA00004123"/>
    </source>
</evidence>
<dbReference type="InterPro" id="IPR013801">
    <property type="entry name" value="STAT_TF_DNA-bd"/>
</dbReference>
<dbReference type="OMA" id="WIEEKMW"/>
<dbReference type="FunFam" id="1.10.238.10:FF:000029">
    <property type="entry name" value="Signal transducer and transcription activator 6"/>
    <property type="match status" value="1"/>
</dbReference>
<dbReference type="FunFam" id="1.20.1050.20:FF:000005">
    <property type="entry name" value="Signal transducer and activator of transcription"/>
    <property type="match status" value="1"/>
</dbReference>
<dbReference type="GO" id="GO:0005829">
    <property type="term" value="C:cytosol"/>
    <property type="evidence" value="ECO:0007669"/>
    <property type="project" value="UniProtKB-ARBA"/>
</dbReference>
<evidence type="ECO:0000259" key="15">
    <source>
        <dbReference type="PROSITE" id="PS50001"/>
    </source>
</evidence>
<evidence type="ECO:0000313" key="16">
    <source>
        <dbReference type="EnsemblMetazoa" id="SMAR014120-PA"/>
    </source>
</evidence>
<evidence type="ECO:0000256" key="2">
    <source>
        <dbReference type="ARBA" id="ARBA00004496"/>
    </source>
</evidence>
<proteinExistence type="inferred from homology"/>
<keyword evidence="17" id="KW-1185">Reference proteome</keyword>
<keyword evidence="5 13" id="KW-0597">Phosphoprotein</keyword>
<dbReference type="GO" id="GO:0007166">
    <property type="term" value="P:cell surface receptor signaling pathway"/>
    <property type="evidence" value="ECO:0007669"/>
    <property type="project" value="UniProtKB-ARBA"/>
</dbReference>
<dbReference type="SUPFAM" id="SSF55550">
    <property type="entry name" value="SH2 domain"/>
    <property type="match status" value="1"/>
</dbReference>
<dbReference type="InterPro" id="IPR036860">
    <property type="entry name" value="SH2_dom_sf"/>
</dbReference>
<keyword evidence="8 13" id="KW-0238">DNA-binding</keyword>
<keyword evidence="10 13" id="KW-0804">Transcription</keyword>
<feature type="region of interest" description="Disordered" evidence="14">
    <location>
        <begin position="728"/>
        <end position="772"/>
    </location>
</feature>
<name>T1JJU0_STRMM</name>
<dbReference type="InterPro" id="IPR036535">
    <property type="entry name" value="STAT_N_sf"/>
</dbReference>
<dbReference type="CDD" id="cd16849">
    <property type="entry name" value="STAT5_DBD"/>
    <property type="match status" value="1"/>
</dbReference>
<evidence type="ECO:0000256" key="12">
    <source>
        <dbReference type="PROSITE-ProRule" id="PRU00191"/>
    </source>
</evidence>
<dbReference type="InterPro" id="IPR015988">
    <property type="entry name" value="STAT_TF_CC"/>
</dbReference>
<sequence length="772" mass="88013">MGLHQENRYCGSEMSLWTKAQQLQGDALRQVQAVYGDHFPIEVRHFLAPWIEEKTWQNIDPDNPAHEGYAAGLVASLIQELEAKAQQMNSAEFFLMKLKLSETANMFRQHYSHNPLSLVRIVRHCLNMETKLVEQAENPPVGSGMANQIHSTLDPQQEITQQLEYARRKTHETEEELRRMQNEQESFVIQYQESSKLQAHINQVRGQPNGQTQVETEKKLQKQKEMVDQMLSQKATGLLQMRLALAEKHNETFQILNGLQSKVLDEELIRWKREQQLAGNGAPFNNNLDTIQEWCEALAEVIWQNRQQIKRVELLRAQLPIDPPGGVDLLPGLNSQITGLLSSLVTSTFIIEKQPPQVMKTNTRFTATVRLLVGGKLNVHMTPPQVKVTIISEAQANALLKNDKMAKGDASGEILNNNGTMEYHQATRQLSVSFRNMQLRKIKRAEKKGTESVMDEKFSLLFQSQFNVGGGELVFQVWTLSLPVVVIVHGNQEPHAWATVSWDNAFAEPGRVPFAVPEKVPWQQVAEMLVCKFKAATGRGLSDDNLRYLGGKAFRSNTQIQEYANMMLSWSQFCKETIPDRTFTFWEWFYAIMKLTREHLRGLWNDGHILGFLGRKQTEEMLLSKCKGTFLLRFSDSELGGVTFAWCNSEGQNPEQKEVLMLQPFSNKDFAIRSLADRANDMGFLQYLFPDVAKDKAFSKYYTPMTENATNFNGYVKPVLRTHVPGVEENGMESYPSTPQQLQPQSPDTGYLRDTPSVNSNASEHMTDQHYM</sequence>
<dbReference type="Gene3D" id="3.30.505.10">
    <property type="entry name" value="SH2 domain"/>
    <property type="match status" value="1"/>
</dbReference>
<dbReference type="eggNOG" id="KOG3667">
    <property type="taxonomic scope" value="Eukaryota"/>
</dbReference>
<reference evidence="17" key="1">
    <citation type="submission" date="2011-05" db="EMBL/GenBank/DDBJ databases">
        <authorList>
            <person name="Richards S.R."/>
            <person name="Qu J."/>
            <person name="Jiang H."/>
            <person name="Jhangiani S.N."/>
            <person name="Agravi P."/>
            <person name="Goodspeed R."/>
            <person name="Gross S."/>
            <person name="Mandapat C."/>
            <person name="Jackson L."/>
            <person name="Mathew T."/>
            <person name="Pu L."/>
            <person name="Thornton R."/>
            <person name="Saada N."/>
            <person name="Wilczek-Boney K.B."/>
            <person name="Lee S."/>
            <person name="Kovar C."/>
            <person name="Wu Y."/>
            <person name="Scherer S.E."/>
            <person name="Worley K.C."/>
            <person name="Muzny D.M."/>
            <person name="Gibbs R."/>
        </authorList>
    </citation>
    <scope>NUCLEOTIDE SEQUENCE</scope>
    <source>
        <strain evidence="17">Brora</strain>
    </source>
</reference>
<dbReference type="GO" id="GO:0005634">
    <property type="term" value="C:nucleus"/>
    <property type="evidence" value="ECO:0007669"/>
    <property type="project" value="UniProtKB-SubCell"/>
</dbReference>
<dbReference type="InterPro" id="IPR000980">
    <property type="entry name" value="SH2"/>
</dbReference>
<dbReference type="CDD" id="cd16855">
    <property type="entry name" value="STAT5_CCD"/>
    <property type="match status" value="1"/>
</dbReference>
<dbReference type="STRING" id="126957.T1JJU0"/>
<dbReference type="Gene3D" id="2.60.40.630">
    <property type="entry name" value="STAT transcription factor, DNA-binding domain"/>
    <property type="match status" value="1"/>
</dbReference>
<organism evidence="16 17">
    <name type="scientific">Strigamia maritima</name>
    <name type="common">European centipede</name>
    <name type="synonym">Geophilus maritimus</name>
    <dbReference type="NCBI Taxonomy" id="126957"/>
    <lineage>
        <taxon>Eukaryota</taxon>
        <taxon>Metazoa</taxon>
        <taxon>Ecdysozoa</taxon>
        <taxon>Arthropoda</taxon>
        <taxon>Myriapoda</taxon>
        <taxon>Chilopoda</taxon>
        <taxon>Pleurostigmophora</taxon>
        <taxon>Geophilomorpha</taxon>
        <taxon>Linotaeniidae</taxon>
        <taxon>Strigamia</taxon>
    </lineage>
</organism>
<dbReference type="GO" id="GO:0003700">
    <property type="term" value="F:DNA-binding transcription factor activity"/>
    <property type="evidence" value="ECO:0007669"/>
    <property type="project" value="InterPro"/>
</dbReference>
<dbReference type="CDD" id="cd09919">
    <property type="entry name" value="SH2_STAT_family"/>
    <property type="match status" value="1"/>
</dbReference>
<keyword evidence="4 13" id="KW-0963">Cytoplasm</keyword>
<reference evidence="16" key="2">
    <citation type="submission" date="2015-02" db="UniProtKB">
        <authorList>
            <consortium name="EnsemblMetazoa"/>
        </authorList>
    </citation>
    <scope>IDENTIFICATION</scope>
</reference>
<dbReference type="SUPFAM" id="SSF49417">
    <property type="entry name" value="p53-like transcription factors"/>
    <property type="match status" value="1"/>
</dbReference>
<dbReference type="Gene3D" id="1.10.238.10">
    <property type="entry name" value="EF-hand"/>
    <property type="match status" value="1"/>
</dbReference>
<evidence type="ECO:0000256" key="4">
    <source>
        <dbReference type="ARBA" id="ARBA00022490"/>
    </source>
</evidence>
<dbReference type="Pfam" id="PF00017">
    <property type="entry name" value="SH2"/>
    <property type="match status" value="1"/>
</dbReference>
<dbReference type="SUPFAM" id="SSF48092">
    <property type="entry name" value="Transcription factor STAT-4 N-domain"/>
    <property type="match status" value="1"/>
</dbReference>
<evidence type="ECO:0000256" key="11">
    <source>
        <dbReference type="ARBA" id="ARBA00023242"/>
    </source>
</evidence>
<dbReference type="HOGENOM" id="CLU_014189_2_2_1"/>
<dbReference type="Pfam" id="PF01017">
    <property type="entry name" value="STAT_alpha"/>
    <property type="match status" value="1"/>
</dbReference>
<dbReference type="PROSITE" id="PS50001">
    <property type="entry name" value="SH2"/>
    <property type="match status" value="1"/>
</dbReference>
<evidence type="ECO:0000256" key="7">
    <source>
        <dbReference type="ARBA" id="ARBA00023015"/>
    </source>
</evidence>
<dbReference type="InterPro" id="IPR013800">
    <property type="entry name" value="STAT_TF_alpha"/>
</dbReference>
<comment type="subcellular location">
    <subcellularLocation>
        <location evidence="2 13">Cytoplasm</location>
    </subcellularLocation>
    <subcellularLocation>
        <location evidence="1 13">Nucleus</location>
    </subcellularLocation>
</comment>
<dbReference type="Pfam" id="PF21354">
    <property type="entry name" value="STAT_linker"/>
    <property type="match status" value="1"/>
</dbReference>
<dbReference type="GO" id="GO:0006357">
    <property type="term" value="P:regulation of transcription by RNA polymerase II"/>
    <property type="evidence" value="ECO:0007669"/>
    <property type="project" value="UniProtKB-ARBA"/>
</dbReference>
<keyword evidence="7 13" id="KW-0805">Transcription regulation</keyword>
<dbReference type="InterPro" id="IPR008967">
    <property type="entry name" value="p53-like_TF_DNA-bd_sf"/>
</dbReference>
<evidence type="ECO:0000256" key="3">
    <source>
        <dbReference type="ARBA" id="ARBA00005586"/>
    </source>
</evidence>
<dbReference type="Pfam" id="PF02865">
    <property type="entry name" value="STAT_int"/>
    <property type="match status" value="1"/>
</dbReference>
<dbReference type="PANTHER" id="PTHR11801">
    <property type="entry name" value="SIGNAL TRANSDUCER AND ACTIVATOR OF TRANSCRIPTION"/>
    <property type="match status" value="1"/>
</dbReference>
<dbReference type="EnsemblMetazoa" id="SMAR014120-RA">
    <property type="protein sequence ID" value="SMAR014120-PA"/>
    <property type="gene ID" value="SMAR014120"/>
</dbReference>
<evidence type="ECO:0000256" key="5">
    <source>
        <dbReference type="ARBA" id="ARBA00022553"/>
    </source>
</evidence>
<feature type="compositionally biased region" description="Low complexity" evidence="14">
    <location>
        <begin position="734"/>
        <end position="747"/>
    </location>
</feature>
<dbReference type="SMART" id="SM00964">
    <property type="entry name" value="STAT_int"/>
    <property type="match status" value="1"/>
</dbReference>
<keyword evidence="9 13" id="KW-0010">Activator</keyword>
<dbReference type="InterPro" id="IPR046994">
    <property type="entry name" value="STAT5_CC"/>
</dbReference>
<dbReference type="InterPro" id="IPR035858">
    <property type="entry name" value="STAT5a/5b_DBD"/>
</dbReference>
<dbReference type="InterPro" id="IPR001217">
    <property type="entry name" value="STAT"/>
</dbReference>
<keyword evidence="11 13" id="KW-0539">Nucleus</keyword>
<evidence type="ECO:0000256" key="8">
    <source>
        <dbReference type="ARBA" id="ARBA00023125"/>
    </source>
</evidence>
<dbReference type="FunFam" id="2.60.40.630:FF:000002">
    <property type="entry name" value="Signal transducer and activator of transcription"/>
    <property type="match status" value="1"/>
</dbReference>
<accession>T1JJU0</accession>
<dbReference type="GO" id="GO:0003677">
    <property type="term" value="F:DNA binding"/>
    <property type="evidence" value="ECO:0007669"/>
    <property type="project" value="UniProtKB-KW"/>
</dbReference>
<dbReference type="InterPro" id="IPR048988">
    <property type="entry name" value="STAT_linker"/>
</dbReference>
<dbReference type="SUPFAM" id="SSF47655">
    <property type="entry name" value="STAT"/>
    <property type="match status" value="1"/>
</dbReference>
<dbReference type="Proteomes" id="UP000014500">
    <property type="component" value="Unassembled WGS sequence"/>
</dbReference>
<protein>
    <recommendedName>
        <fullName evidence="13">Signal transducer and activator of transcription</fullName>
    </recommendedName>
</protein>